<evidence type="ECO:0000313" key="3">
    <source>
        <dbReference type="EMBL" id="CEP00159.1"/>
    </source>
</evidence>
<feature type="transmembrane region" description="Helical" evidence="1">
    <location>
        <begin position="231"/>
        <end position="250"/>
    </location>
</feature>
<keyword evidence="5" id="KW-1185">Reference proteome</keyword>
<dbReference type="Proteomes" id="UP000039324">
    <property type="component" value="Unassembled WGS sequence"/>
</dbReference>
<evidence type="ECO:0000256" key="1">
    <source>
        <dbReference type="SAM" id="Phobius"/>
    </source>
</evidence>
<feature type="transmembrane region" description="Helical" evidence="1">
    <location>
        <begin position="262"/>
        <end position="282"/>
    </location>
</feature>
<feature type="transmembrane region" description="Helical" evidence="1">
    <location>
        <begin position="198"/>
        <end position="219"/>
    </location>
</feature>
<dbReference type="InterPro" id="IPR044926">
    <property type="entry name" value="RGS_subdomain_2"/>
</dbReference>
<evidence type="ECO:0000313" key="6">
    <source>
        <dbReference type="Proteomes" id="UP000290189"/>
    </source>
</evidence>
<keyword evidence="1" id="KW-0472">Membrane</keyword>
<dbReference type="InterPro" id="IPR016137">
    <property type="entry name" value="RGS"/>
</dbReference>
<dbReference type="SUPFAM" id="SSF48097">
    <property type="entry name" value="Regulator of G-protein signaling, RGS"/>
    <property type="match status" value="1"/>
</dbReference>
<sequence>MVSHDDLAQLAGFLAYDCTVQLAMVVAFVRRWHQTPIRERYPKIVLVIQGLAIVIPYGYWVAGQYRDSILANLVASVTFNQAALHGELIRVLLLYCNWRRTRANVLLGAADTGAVVTKRRVTAAIRDPHPGSNGKFDDVLQRQGAGRVDVFFARHPTLVREALWFKVYLIGMAADLVVVAAAYGACHGMSALPDSFNLFNNTCMLLQLLIVFVVIAHLGNCNDAFHIKFEITANAILGIAGNLVANYVIPPGGGANTTLQRLSAWIVTRTTIAVSLFMPVYWARRTTLRIAPEYGRMDRLLTVDVIRIAFTAYLEKEFAVESMLFYNARHQFTKRWSTLLGRQAQSAGAGTTTVATASATSHSDPSTTTTILPMTAGLISMPDELLDDADTIYETFIKVGSPFEINISSGLRRAYEALFEPDRPNPSGEDPTPTIWIDTDIRMFDRAWHELRSMLEHAAFRRFLEGDIAADLVKMG</sequence>
<feature type="transmembrane region" description="Helical" evidence="1">
    <location>
        <begin position="163"/>
        <end position="186"/>
    </location>
</feature>
<feature type="transmembrane region" description="Helical" evidence="1">
    <location>
        <begin position="69"/>
        <end position="93"/>
    </location>
</feature>
<dbReference type="Gene3D" id="1.10.167.10">
    <property type="entry name" value="Regulator of G-protein Signalling 4, domain 2"/>
    <property type="match status" value="1"/>
</dbReference>
<feature type="domain" description="RGS" evidence="2">
    <location>
        <begin position="296"/>
        <end position="473"/>
    </location>
</feature>
<evidence type="ECO:0000313" key="4">
    <source>
        <dbReference type="EMBL" id="SPQ98965.1"/>
    </source>
</evidence>
<dbReference type="OrthoDB" id="196547at2759"/>
<dbReference type="PANTHER" id="PTHR10845:SF192">
    <property type="entry name" value="DOUBLE HIT, ISOFORM B"/>
    <property type="match status" value="1"/>
</dbReference>
<keyword evidence="4" id="KW-0496">Mitochondrion</keyword>
<keyword evidence="1" id="KW-1133">Transmembrane helix</keyword>
<evidence type="ECO:0000259" key="2">
    <source>
        <dbReference type="PROSITE" id="PS50132"/>
    </source>
</evidence>
<gene>
    <name evidence="3" type="ORF">PBRA_007893</name>
    <name evidence="4" type="ORF">PLBR_LOCUS6180</name>
</gene>
<protein>
    <recommendedName>
        <fullName evidence="2">RGS domain-containing protein</fullName>
    </recommendedName>
</protein>
<evidence type="ECO:0000313" key="5">
    <source>
        <dbReference type="Proteomes" id="UP000039324"/>
    </source>
</evidence>
<dbReference type="AlphaFoldDB" id="A0A0G4IYI8"/>
<proteinExistence type="predicted"/>
<organism evidence="3 5">
    <name type="scientific">Plasmodiophora brassicae</name>
    <name type="common">Clubroot disease agent</name>
    <dbReference type="NCBI Taxonomy" id="37360"/>
    <lineage>
        <taxon>Eukaryota</taxon>
        <taxon>Sar</taxon>
        <taxon>Rhizaria</taxon>
        <taxon>Endomyxa</taxon>
        <taxon>Phytomyxea</taxon>
        <taxon>Plasmodiophorida</taxon>
        <taxon>Plasmodiophoridae</taxon>
        <taxon>Plasmodiophora</taxon>
    </lineage>
</organism>
<geneLocation type="mitochondrion" evidence="4"/>
<reference evidence="3 5" key="1">
    <citation type="submission" date="2015-02" db="EMBL/GenBank/DDBJ databases">
        <authorList>
            <person name="Chooi Y.-H."/>
        </authorList>
    </citation>
    <scope>NUCLEOTIDE SEQUENCE [LARGE SCALE GENOMIC DNA]</scope>
    <source>
        <strain evidence="3">E3</strain>
    </source>
</reference>
<dbReference type="Pfam" id="PF00615">
    <property type="entry name" value="RGS"/>
    <property type="match status" value="1"/>
</dbReference>
<name>A0A0G4IYI8_PLABS</name>
<dbReference type="PANTHER" id="PTHR10845">
    <property type="entry name" value="REGULATOR OF G PROTEIN SIGNALING"/>
    <property type="match status" value="1"/>
</dbReference>
<dbReference type="PROSITE" id="PS50132">
    <property type="entry name" value="RGS"/>
    <property type="match status" value="1"/>
</dbReference>
<accession>A0A0G4IYI8</accession>
<dbReference type="EMBL" id="CDSF01000098">
    <property type="protein sequence ID" value="CEP00159.1"/>
    <property type="molecule type" value="Genomic_DNA"/>
</dbReference>
<dbReference type="SMART" id="SM00315">
    <property type="entry name" value="RGS"/>
    <property type="match status" value="1"/>
</dbReference>
<dbReference type="EMBL" id="OVEO01000010">
    <property type="protein sequence ID" value="SPQ98965.1"/>
    <property type="molecule type" value="Genomic_DNA"/>
</dbReference>
<dbReference type="InterPro" id="IPR036305">
    <property type="entry name" value="RGS_sf"/>
</dbReference>
<dbReference type="Proteomes" id="UP000290189">
    <property type="component" value="Unassembled WGS sequence"/>
</dbReference>
<feature type="transmembrane region" description="Helical" evidence="1">
    <location>
        <begin position="44"/>
        <end position="63"/>
    </location>
</feature>
<feature type="transmembrane region" description="Helical" evidence="1">
    <location>
        <begin position="13"/>
        <end position="32"/>
    </location>
</feature>
<keyword evidence="1" id="KW-0812">Transmembrane</keyword>
<reference evidence="4 6" key="2">
    <citation type="submission" date="2018-03" db="EMBL/GenBank/DDBJ databases">
        <authorList>
            <person name="Fogelqvist J."/>
        </authorList>
    </citation>
    <scope>NUCLEOTIDE SEQUENCE [LARGE SCALE GENOMIC DNA]</scope>
</reference>